<sequence>MLSRCCDMLMFMQELQQQVDNAPQLDNAPPVPLAPPSSISDTRNCTRDSYGSQASTATPSTNGDATPPSLDVLPMDTNDMVHWNIHTNGGVWTTGVYGHGVPGGLSASPLPLQSRADDSDEDMFFGHAHYHNNDDMMHQFSDESDRVAHEWADGVIGR</sequence>
<accession>A0A0G4EII0</accession>
<evidence type="ECO:0000256" key="1">
    <source>
        <dbReference type="SAM" id="MobiDB-lite"/>
    </source>
</evidence>
<dbReference type="InParanoid" id="A0A0G4EII0"/>
<dbReference type="EMBL" id="CDMY01000238">
    <property type="protein sequence ID" value="CEL95791.1"/>
    <property type="molecule type" value="Genomic_DNA"/>
</dbReference>
<evidence type="ECO:0000313" key="2">
    <source>
        <dbReference type="EMBL" id="CEL95791.1"/>
    </source>
</evidence>
<dbReference type="Proteomes" id="UP000041254">
    <property type="component" value="Unassembled WGS sequence"/>
</dbReference>
<protein>
    <submittedName>
        <fullName evidence="2">Uncharacterized protein</fullName>
    </submittedName>
</protein>
<evidence type="ECO:0000313" key="3">
    <source>
        <dbReference type="Proteomes" id="UP000041254"/>
    </source>
</evidence>
<reference evidence="2 3" key="1">
    <citation type="submission" date="2014-11" db="EMBL/GenBank/DDBJ databases">
        <authorList>
            <person name="Zhu J."/>
            <person name="Qi W."/>
            <person name="Song R."/>
        </authorList>
    </citation>
    <scope>NUCLEOTIDE SEQUENCE [LARGE SCALE GENOMIC DNA]</scope>
</reference>
<feature type="compositionally biased region" description="Polar residues" evidence="1">
    <location>
        <begin position="37"/>
        <end position="64"/>
    </location>
</feature>
<gene>
    <name evidence="2" type="ORF">Vbra_5029</name>
</gene>
<name>A0A0G4EII0_VITBC</name>
<keyword evidence="3" id="KW-1185">Reference proteome</keyword>
<dbReference type="AlphaFoldDB" id="A0A0G4EII0"/>
<feature type="region of interest" description="Disordered" evidence="1">
    <location>
        <begin position="23"/>
        <end position="68"/>
    </location>
</feature>
<dbReference type="VEuPathDB" id="CryptoDB:Vbra_5029"/>
<proteinExistence type="predicted"/>
<organism evidence="2 3">
    <name type="scientific">Vitrella brassicaformis (strain CCMP3155)</name>
    <dbReference type="NCBI Taxonomy" id="1169540"/>
    <lineage>
        <taxon>Eukaryota</taxon>
        <taxon>Sar</taxon>
        <taxon>Alveolata</taxon>
        <taxon>Colpodellida</taxon>
        <taxon>Vitrellaceae</taxon>
        <taxon>Vitrella</taxon>
    </lineage>
</organism>